<sequence length="102" mass="11449">MVDRGNSQAKSNQDTPRRASSSSSVSRDNSRPRRKDDQLKQDSKRSNVGSDGSSSKRFCVNHLAVSQPAVNNVRLRSQTTVKLVRLRIYLLRNISLISSLTY</sequence>
<comment type="caution">
    <text evidence="2">The sequence shown here is derived from an EMBL/GenBank/DDBJ whole genome shotgun (WGS) entry which is preliminary data.</text>
</comment>
<feature type="compositionally biased region" description="Low complexity" evidence="1">
    <location>
        <begin position="18"/>
        <end position="27"/>
    </location>
</feature>
<gene>
    <name evidence="2" type="ORF">Pmani_004283</name>
</gene>
<dbReference type="EMBL" id="JAWZYT010000298">
    <property type="protein sequence ID" value="KAK4325129.1"/>
    <property type="molecule type" value="Genomic_DNA"/>
</dbReference>
<reference evidence="2" key="1">
    <citation type="submission" date="2023-11" db="EMBL/GenBank/DDBJ databases">
        <title>Genome assemblies of two species of porcelain crab, Petrolisthes cinctipes and Petrolisthes manimaculis (Anomura: Porcellanidae).</title>
        <authorList>
            <person name="Angst P."/>
        </authorList>
    </citation>
    <scope>NUCLEOTIDE SEQUENCE</scope>
    <source>
        <strain evidence="2">PB745_02</strain>
        <tissue evidence="2">Gill</tissue>
    </source>
</reference>
<evidence type="ECO:0000313" key="2">
    <source>
        <dbReference type="EMBL" id="KAK4325129.1"/>
    </source>
</evidence>
<proteinExistence type="predicted"/>
<evidence type="ECO:0000256" key="1">
    <source>
        <dbReference type="SAM" id="MobiDB-lite"/>
    </source>
</evidence>
<name>A0AAE1UP54_9EUCA</name>
<keyword evidence="3" id="KW-1185">Reference proteome</keyword>
<organism evidence="2 3">
    <name type="scientific">Petrolisthes manimaculis</name>
    <dbReference type="NCBI Taxonomy" id="1843537"/>
    <lineage>
        <taxon>Eukaryota</taxon>
        <taxon>Metazoa</taxon>
        <taxon>Ecdysozoa</taxon>
        <taxon>Arthropoda</taxon>
        <taxon>Crustacea</taxon>
        <taxon>Multicrustacea</taxon>
        <taxon>Malacostraca</taxon>
        <taxon>Eumalacostraca</taxon>
        <taxon>Eucarida</taxon>
        <taxon>Decapoda</taxon>
        <taxon>Pleocyemata</taxon>
        <taxon>Anomura</taxon>
        <taxon>Galatheoidea</taxon>
        <taxon>Porcellanidae</taxon>
        <taxon>Petrolisthes</taxon>
    </lineage>
</organism>
<dbReference type="Proteomes" id="UP001292094">
    <property type="component" value="Unassembled WGS sequence"/>
</dbReference>
<dbReference type="AlphaFoldDB" id="A0AAE1UP54"/>
<accession>A0AAE1UP54</accession>
<feature type="compositionally biased region" description="Basic and acidic residues" evidence="1">
    <location>
        <begin position="28"/>
        <end position="45"/>
    </location>
</feature>
<feature type="compositionally biased region" description="Polar residues" evidence="1">
    <location>
        <begin position="1"/>
        <end position="14"/>
    </location>
</feature>
<feature type="compositionally biased region" description="Polar residues" evidence="1">
    <location>
        <begin position="46"/>
        <end position="56"/>
    </location>
</feature>
<evidence type="ECO:0000313" key="3">
    <source>
        <dbReference type="Proteomes" id="UP001292094"/>
    </source>
</evidence>
<protein>
    <submittedName>
        <fullName evidence="2">Uncharacterized protein</fullName>
    </submittedName>
</protein>
<feature type="region of interest" description="Disordered" evidence="1">
    <location>
        <begin position="1"/>
        <end position="57"/>
    </location>
</feature>